<evidence type="ECO:0000256" key="6">
    <source>
        <dbReference type="ARBA" id="ARBA00023002"/>
    </source>
</evidence>
<keyword evidence="7 8" id="KW-0503">Monooxygenase</keyword>
<dbReference type="GO" id="GO:0050660">
    <property type="term" value="F:flavin adenine dinucleotide binding"/>
    <property type="evidence" value="ECO:0007669"/>
    <property type="project" value="InterPro"/>
</dbReference>
<evidence type="ECO:0000256" key="1">
    <source>
        <dbReference type="ARBA" id="ARBA00001974"/>
    </source>
</evidence>
<organism evidence="8 9">
    <name type="scientific">Mycobacterium bourgelatii</name>
    <dbReference type="NCBI Taxonomy" id="1273442"/>
    <lineage>
        <taxon>Bacteria</taxon>
        <taxon>Bacillati</taxon>
        <taxon>Actinomycetota</taxon>
        <taxon>Actinomycetes</taxon>
        <taxon>Mycobacteriales</taxon>
        <taxon>Mycobacteriaceae</taxon>
        <taxon>Mycobacterium</taxon>
    </lineage>
</organism>
<protein>
    <submittedName>
        <fullName evidence="8">Monooxygenase</fullName>
    </submittedName>
</protein>
<keyword evidence="9" id="KW-1185">Reference proteome</keyword>
<proteinExistence type="inferred from homology"/>
<dbReference type="Gene3D" id="3.50.50.60">
    <property type="entry name" value="FAD/NAD(P)-binding domain"/>
    <property type="match status" value="2"/>
</dbReference>
<accession>A0A7I9YYW1</accession>
<dbReference type="PANTHER" id="PTHR43098:SF4">
    <property type="entry name" value="BLR3857 PROTEIN"/>
    <property type="match status" value="1"/>
</dbReference>
<comment type="cofactor">
    <cofactor evidence="1">
        <name>FAD</name>
        <dbReference type="ChEBI" id="CHEBI:57692"/>
    </cofactor>
</comment>
<evidence type="ECO:0000313" key="9">
    <source>
        <dbReference type="Proteomes" id="UP000465360"/>
    </source>
</evidence>
<dbReference type="SUPFAM" id="SSF51905">
    <property type="entry name" value="FAD/NAD(P)-binding domain"/>
    <property type="match status" value="1"/>
</dbReference>
<keyword evidence="3" id="KW-0285">Flavoprotein</keyword>
<sequence length="610" mass="68211">MVDVSESGVETLTETVRPALDVDALRQKYAEERARRLRTDGIAQYVEIAGEFAHFGADPWADPAFTRNPLADEVDVAIIGAGFGGLLTGARLRELGVQSVRLIDRAADVGGTWYWNRYPGIACDVESYVYMPLLEELGYLPTEKYAKGAEIFAHCQRIAEHYDLYRDACLQTDVYEIRWDSAASRWIIRTNHGDEMRARFVSMANGYQAKPKLPGIPGIRSFRGHSFHTSRWDYRYTGENLEQLGDKRVGIIGTGATAIQCVPHLGAAAQQLFVFQRTPSSVDVRANGPTDQQWANGLRPGWQRERIQNFQILTAGGQAEKDLVADAWTSITRKLPVMRHDTDGLVNPEQRTRDIELADFAKMEEIRARVDDVVIDRATAEALKPWYGYFCKRPCFHDDYLQTFNRDNVTLVDTRGRGVERIIESGVVVDGVLYELDCLIFATGFEVGTDYCRRTGFELIGRDGMTLTERWRDGVRTFQGLHANGFPNCFIQSIAQAGLTVNFPYLLDVQATHTAWIIAWALEHGVVEVQAAPSAEAQWVDTVLQRSTASAGRAKTCTPGYYNREGMADTKTRQGSFFFGTPTEYADLLEAWRAHGDMAGLEIRGGQASG</sequence>
<dbReference type="InterPro" id="IPR050775">
    <property type="entry name" value="FAD-binding_Monooxygenases"/>
</dbReference>
<dbReference type="GO" id="GO:0004499">
    <property type="term" value="F:N,N-dimethylaniline monooxygenase activity"/>
    <property type="evidence" value="ECO:0007669"/>
    <property type="project" value="InterPro"/>
</dbReference>
<dbReference type="Proteomes" id="UP000465360">
    <property type="component" value="Unassembled WGS sequence"/>
</dbReference>
<dbReference type="InterPro" id="IPR020946">
    <property type="entry name" value="Flavin_mOase-like"/>
</dbReference>
<evidence type="ECO:0000256" key="5">
    <source>
        <dbReference type="ARBA" id="ARBA00022857"/>
    </source>
</evidence>
<evidence type="ECO:0000313" key="8">
    <source>
        <dbReference type="EMBL" id="GFG93919.1"/>
    </source>
</evidence>
<comment type="similarity">
    <text evidence="2">Belongs to the FAD-binding monooxygenase family.</text>
</comment>
<dbReference type="FunFam" id="3.50.50.60:FF:000341">
    <property type="entry name" value="Baeyer-Villiger monooxygenase"/>
    <property type="match status" value="1"/>
</dbReference>
<dbReference type="Pfam" id="PF00743">
    <property type="entry name" value="FMO-like"/>
    <property type="match status" value="1"/>
</dbReference>
<keyword evidence="5" id="KW-0521">NADP</keyword>
<evidence type="ECO:0000256" key="4">
    <source>
        <dbReference type="ARBA" id="ARBA00022827"/>
    </source>
</evidence>
<dbReference type="PANTHER" id="PTHR43098">
    <property type="entry name" value="L-ORNITHINE N(5)-MONOOXYGENASE-RELATED"/>
    <property type="match status" value="1"/>
</dbReference>
<dbReference type="GO" id="GO:0050661">
    <property type="term" value="F:NADP binding"/>
    <property type="evidence" value="ECO:0007669"/>
    <property type="project" value="InterPro"/>
</dbReference>
<dbReference type="InterPro" id="IPR036188">
    <property type="entry name" value="FAD/NAD-bd_sf"/>
</dbReference>
<evidence type="ECO:0000256" key="7">
    <source>
        <dbReference type="ARBA" id="ARBA00023033"/>
    </source>
</evidence>
<keyword evidence="4" id="KW-0274">FAD</keyword>
<evidence type="ECO:0000256" key="3">
    <source>
        <dbReference type="ARBA" id="ARBA00022630"/>
    </source>
</evidence>
<reference evidence="8 9" key="1">
    <citation type="journal article" date="2019" name="Emerg. Microbes Infect.">
        <title>Comprehensive subspecies identification of 175 nontuberculous mycobacteria species based on 7547 genomic profiles.</title>
        <authorList>
            <person name="Matsumoto Y."/>
            <person name="Kinjo T."/>
            <person name="Motooka D."/>
            <person name="Nabeya D."/>
            <person name="Jung N."/>
            <person name="Uechi K."/>
            <person name="Horii T."/>
            <person name="Iida T."/>
            <person name="Fujita J."/>
            <person name="Nakamura S."/>
        </authorList>
    </citation>
    <scope>NUCLEOTIDE SEQUENCE [LARGE SCALE GENOMIC DNA]</scope>
    <source>
        <strain evidence="8 9">JCM 30725</strain>
    </source>
</reference>
<keyword evidence="6" id="KW-0560">Oxidoreductase</keyword>
<evidence type="ECO:0000256" key="2">
    <source>
        <dbReference type="ARBA" id="ARBA00010139"/>
    </source>
</evidence>
<dbReference type="EMBL" id="BLKZ01000002">
    <property type="protein sequence ID" value="GFG93919.1"/>
    <property type="molecule type" value="Genomic_DNA"/>
</dbReference>
<gene>
    <name evidence="8" type="ORF">MBOU_59610</name>
</gene>
<dbReference type="AlphaFoldDB" id="A0A7I9YYW1"/>
<name>A0A7I9YYW1_MYCBU</name>
<comment type="caution">
    <text evidence="8">The sequence shown here is derived from an EMBL/GenBank/DDBJ whole genome shotgun (WGS) entry which is preliminary data.</text>
</comment>